<keyword evidence="3" id="KW-1185">Reference proteome</keyword>
<proteinExistence type="predicted"/>
<dbReference type="AlphaFoldDB" id="A0A9J6C8S8"/>
<name>A0A9J6C8S8_POLVA</name>
<feature type="chain" id="PRO_5039891978" evidence="1">
    <location>
        <begin position="18"/>
        <end position="156"/>
    </location>
</feature>
<feature type="signal peptide" evidence="1">
    <location>
        <begin position="1"/>
        <end position="17"/>
    </location>
</feature>
<accession>A0A9J6C8S8</accession>
<comment type="caution">
    <text evidence="2">The sequence shown here is derived from an EMBL/GenBank/DDBJ whole genome shotgun (WGS) entry which is preliminary data.</text>
</comment>
<keyword evidence="1" id="KW-0732">Signal</keyword>
<dbReference type="EMBL" id="JADBJN010000002">
    <property type="protein sequence ID" value="KAG5678473.1"/>
    <property type="molecule type" value="Genomic_DNA"/>
</dbReference>
<evidence type="ECO:0000256" key="1">
    <source>
        <dbReference type="SAM" id="SignalP"/>
    </source>
</evidence>
<sequence length="156" mass="17726">MKRYLVNFVLCFATCFALEAAIKESQPKKRSIGEEEFLGLSPLTDTSISSHTHTHTTAIVEKPIAIPFPIATPTITTTKIISPAIHSTILPSSYTTYRSSYPYYSGFSKYPYYSGLSFGKFYNGWTGKYNYPSYYPSSIYSKSYYASSPSVWKYKW</sequence>
<organism evidence="2 3">
    <name type="scientific">Polypedilum vanderplanki</name>
    <name type="common">Sleeping chironomid midge</name>
    <dbReference type="NCBI Taxonomy" id="319348"/>
    <lineage>
        <taxon>Eukaryota</taxon>
        <taxon>Metazoa</taxon>
        <taxon>Ecdysozoa</taxon>
        <taxon>Arthropoda</taxon>
        <taxon>Hexapoda</taxon>
        <taxon>Insecta</taxon>
        <taxon>Pterygota</taxon>
        <taxon>Neoptera</taxon>
        <taxon>Endopterygota</taxon>
        <taxon>Diptera</taxon>
        <taxon>Nematocera</taxon>
        <taxon>Chironomoidea</taxon>
        <taxon>Chironomidae</taxon>
        <taxon>Chironominae</taxon>
        <taxon>Polypedilum</taxon>
        <taxon>Polypedilum</taxon>
    </lineage>
</organism>
<gene>
    <name evidence="2" type="ORF">PVAND_008143</name>
</gene>
<protein>
    <submittedName>
        <fullName evidence="2">Uncharacterized protein</fullName>
    </submittedName>
</protein>
<evidence type="ECO:0000313" key="2">
    <source>
        <dbReference type="EMBL" id="KAG5678473.1"/>
    </source>
</evidence>
<dbReference type="Proteomes" id="UP001107558">
    <property type="component" value="Chromosome 2"/>
</dbReference>
<reference evidence="2" key="1">
    <citation type="submission" date="2021-03" db="EMBL/GenBank/DDBJ databases">
        <title>Chromosome level genome of the anhydrobiotic midge Polypedilum vanderplanki.</title>
        <authorList>
            <person name="Yoshida Y."/>
            <person name="Kikawada T."/>
            <person name="Gusev O."/>
        </authorList>
    </citation>
    <scope>NUCLEOTIDE SEQUENCE</scope>
    <source>
        <strain evidence="2">NIAS01</strain>
        <tissue evidence="2">Whole body or cell culture</tissue>
    </source>
</reference>
<evidence type="ECO:0000313" key="3">
    <source>
        <dbReference type="Proteomes" id="UP001107558"/>
    </source>
</evidence>